<feature type="binding site" evidence="9">
    <location>
        <position position="101"/>
    </location>
    <ligand>
        <name>[4Fe-4S] cluster</name>
        <dbReference type="ChEBI" id="CHEBI:49883"/>
        <label>1</label>
    </ligand>
</feature>
<accession>A0ABU8PH62</accession>
<dbReference type="GO" id="GO:0035597">
    <property type="term" value="F:tRNA-2-methylthio-N(6)-dimethylallyladenosine(37) synthase activity"/>
    <property type="evidence" value="ECO:0007669"/>
    <property type="project" value="UniProtKB-EC"/>
</dbReference>
<proteinExistence type="inferred from homology"/>
<dbReference type="SFLD" id="SFLDS00029">
    <property type="entry name" value="Radical_SAM"/>
    <property type="match status" value="1"/>
</dbReference>
<keyword evidence="7 9" id="KW-0411">Iron-sulfur</keyword>
<feature type="binding site" evidence="9">
    <location>
        <position position="183"/>
    </location>
    <ligand>
        <name>[4Fe-4S] cluster</name>
        <dbReference type="ChEBI" id="CHEBI:49883"/>
        <label>2</label>
        <note>4Fe-4S-S-AdoMet</note>
    </ligand>
</feature>
<feature type="binding site" evidence="9">
    <location>
        <position position="63"/>
    </location>
    <ligand>
        <name>[4Fe-4S] cluster</name>
        <dbReference type="ChEBI" id="CHEBI:49883"/>
        <label>1</label>
    </ligand>
</feature>
<dbReference type="SMART" id="SM00729">
    <property type="entry name" value="Elp3"/>
    <property type="match status" value="1"/>
</dbReference>
<dbReference type="PANTHER" id="PTHR43020:SF2">
    <property type="entry name" value="MITOCHONDRIAL TRNA METHYLTHIOTRANSFERASE CDK5RAP1"/>
    <property type="match status" value="1"/>
</dbReference>
<comment type="similarity">
    <text evidence="9">Belongs to the methylthiotransferase family. MiaB subfamily.</text>
</comment>
<keyword evidence="6 9" id="KW-0408">Iron</keyword>
<comment type="subcellular location">
    <subcellularLocation>
        <location evidence="9">Cytoplasm</location>
    </subcellularLocation>
</comment>
<dbReference type="CDD" id="cd01335">
    <property type="entry name" value="Radical_SAM"/>
    <property type="match status" value="1"/>
</dbReference>
<dbReference type="Proteomes" id="UP001375812">
    <property type="component" value="Unassembled WGS sequence"/>
</dbReference>
<evidence type="ECO:0000259" key="10">
    <source>
        <dbReference type="PROSITE" id="PS50926"/>
    </source>
</evidence>
<feature type="domain" description="TRAM" evidence="10">
    <location>
        <begin position="400"/>
        <end position="462"/>
    </location>
</feature>
<evidence type="ECO:0000256" key="1">
    <source>
        <dbReference type="ARBA" id="ARBA00003234"/>
    </source>
</evidence>
<reference evidence="13 14" key="1">
    <citation type="submission" date="2023-12" db="EMBL/GenBank/DDBJ databases">
        <title>Gut-associated functions are favored during microbiome assembly across C. elegans life.</title>
        <authorList>
            <person name="Zimmermann J."/>
        </authorList>
    </citation>
    <scope>NUCLEOTIDE SEQUENCE [LARGE SCALE GENOMIC DNA]</scope>
    <source>
        <strain evidence="13 14">MYb71</strain>
    </source>
</reference>
<evidence type="ECO:0000256" key="3">
    <source>
        <dbReference type="ARBA" id="ARBA00022679"/>
    </source>
</evidence>
<dbReference type="PROSITE" id="PS50926">
    <property type="entry name" value="TRAM"/>
    <property type="match status" value="1"/>
</dbReference>
<evidence type="ECO:0000259" key="12">
    <source>
        <dbReference type="PROSITE" id="PS51918"/>
    </source>
</evidence>
<dbReference type="Pfam" id="PF00919">
    <property type="entry name" value="UPF0004"/>
    <property type="match status" value="1"/>
</dbReference>
<name>A0ABU8PH62_9HYPH</name>
<evidence type="ECO:0000259" key="11">
    <source>
        <dbReference type="PROSITE" id="PS51449"/>
    </source>
</evidence>
<keyword evidence="2 9" id="KW-0004">4Fe-4S</keyword>
<dbReference type="EC" id="2.8.4.3" evidence="8 9"/>
<dbReference type="InterPro" id="IPR023404">
    <property type="entry name" value="rSAM_horseshoe"/>
</dbReference>
<dbReference type="EMBL" id="JBBGZH010000001">
    <property type="protein sequence ID" value="MEJ5020771.1"/>
    <property type="molecule type" value="Genomic_DNA"/>
</dbReference>
<feature type="binding site" evidence="9">
    <location>
        <position position="179"/>
    </location>
    <ligand>
        <name>[4Fe-4S] cluster</name>
        <dbReference type="ChEBI" id="CHEBI:49883"/>
        <label>2</label>
        <note>4Fe-4S-S-AdoMet</note>
    </ligand>
</feature>
<keyword evidence="5 9" id="KW-0479">Metal-binding</keyword>
<evidence type="ECO:0000256" key="2">
    <source>
        <dbReference type="ARBA" id="ARBA00022485"/>
    </source>
</evidence>
<dbReference type="PROSITE" id="PS51918">
    <property type="entry name" value="RADICAL_SAM"/>
    <property type="match status" value="1"/>
</dbReference>
<dbReference type="InterPro" id="IPR013848">
    <property type="entry name" value="Methylthiotransferase_N"/>
</dbReference>
<evidence type="ECO:0000313" key="14">
    <source>
        <dbReference type="Proteomes" id="UP001375812"/>
    </source>
</evidence>
<feature type="domain" description="MTTase N-terminal" evidence="11">
    <location>
        <begin position="18"/>
        <end position="138"/>
    </location>
</feature>
<dbReference type="InterPro" id="IPR020612">
    <property type="entry name" value="Methylthiotransferase_CS"/>
</dbReference>
<dbReference type="Pfam" id="PF04055">
    <property type="entry name" value="Radical_SAM"/>
    <property type="match status" value="1"/>
</dbReference>
<dbReference type="InterPro" id="IPR058240">
    <property type="entry name" value="rSAM_sf"/>
</dbReference>
<dbReference type="InterPro" id="IPR038135">
    <property type="entry name" value="Methylthiotransferase_N_sf"/>
</dbReference>
<dbReference type="Pfam" id="PF01938">
    <property type="entry name" value="TRAM"/>
    <property type="match status" value="1"/>
</dbReference>
<protein>
    <recommendedName>
        <fullName evidence="8 9">tRNA-2-methylthio-N(6)-dimethylallyladenosine synthase</fullName>
        <ecNumber evidence="8 9">2.8.4.3</ecNumber>
    </recommendedName>
    <alternativeName>
        <fullName evidence="9">(Dimethylallyl)adenosine tRNA methylthiotransferase MiaB</fullName>
    </alternativeName>
    <alternativeName>
        <fullName evidence="9">tRNA-i(6)A37 methylthiotransferase</fullName>
    </alternativeName>
</protein>
<dbReference type="SFLD" id="SFLDG01061">
    <property type="entry name" value="methylthiotransferase"/>
    <property type="match status" value="1"/>
</dbReference>
<dbReference type="SFLD" id="SFLDF00273">
    <property type="entry name" value="(dimethylallyl)adenosine_tRNA"/>
    <property type="match status" value="1"/>
</dbReference>
<comment type="catalytic activity">
    <reaction evidence="9">
        <text>N(6)-dimethylallyladenosine(37) in tRNA + (sulfur carrier)-SH + AH2 + 2 S-adenosyl-L-methionine = 2-methylsulfanyl-N(6)-dimethylallyladenosine(37) in tRNA + (sulfur carrier)-H + 5'-deoxyadenosine + L-methionine + A + S-adenosyl-L-homocysteine + 2 H(+)</text>
        <dbReference type="Rhea" id="RHEA:37067"/>
        <dbReference type="Rhea" id="RHEA-COMP:10375"/>
        <dbReference type="Rhea" id="RHEA-COMP:10376"/>
        <dbReference type="Rhea" id="RHEA-COMP:14737"/>
        <dbReference type="Rhea" id="RHEA-COMP:14739"/>
        <dbReference type="ChEBI" id="CHEBI:13193"/>
        <dbReference type="ChEBI" id="CHEBI:15378"/>
        <dbReference type="ChEBI" id="CHEBI:17319"/>
        <dbReference type="ChEBI" id="CHEBI:17499"/>
        <dbReference type="ChEBI" id="CHEBI:29917"/>
        <dbReference type="ChEBI" id="CHEBI:57844"/>
        <dbReference type="ChEBI" id="CHEBI:57856"/>
        <dbReference type="ChEBI" id="CHEBI:59789"/>
        <dbReference type="ChEBI" id="CHEBI:64428"/>
        <dbReference type="ChEBI" id="CHEBI:74415"/>
        <dbReference type="ChEBI" id="CHEBI:74417"/>
        <dbReference type="EC" id="2.8.4.3"/>
    </reaction>
</comment>
<evidence type="ECO:0000256" key="4">
    <source>
        <dbReference type="ARBA" id="ARBA00022691"/>
    </source>
</evidence>
<evidence type="ECO:0000256" key="7">
    <source>
        <dbReference type="ARBA" id="ARBA00023014"/>
    </source>
</evidence>
<keyword evidence="14" id="KW-1185">Reference proteome</keyword>
<comment type="caution">
    <text evidence="13">The sequence shown here is derived from an EMBL/GenBank/DDBJ whole genome shotgun (WGS) entry which is preliminary data.</text>
</comment>
<feature type="binding site" evidence="9">
    <location>
        <position position="27"/>
    </location>
    <ligand>
        <name>[4Fe-4S] cluster</name>
        <dbReference type="ChEBI" id="CHEBI:49883"/>
        <label>1</label>
    </ligand>
</feature>
<keyword evidence="9" id="KW-0963">Cytoplasm</keyword>
<evidence type="ECO:0000256" key="5">
    <source>
        <dbReference type="ARBA" id="ARBA00022723"/>
    </source>
</evidence>
<keyword evidence="3 9" id="KW-0808">Transferase</keyword>
<dbReference type="PROSITE" id="PS01278">
    <property type="entry name" value="MTTASE_RADICAL"/>
    <property type="match status" value="1"/>
</dbReference>
<sequence length="462" mass="51657">MSDNITDLEPTAERPNVRKVFVKTYGCQMNVYDSQRMADSLAAEGYVATDTPDDADLVLLNTCHIREKASEKLYSALGRLRKMKDAREANGKELTIGVAGCVAQAEGQEILRRAPNVDLVIGPQTYHRLPNALARVRGGEKVVETEYALEDKFEHLPSPKREETRKRGVSAFLTVQEGCDKFCTFCVVPYTRGSEVSRSVKQIVAEAERLADSGVRELTLLGQNVNAWHGAGDDGREWGLGELLFRLARIPGIARLRYTTSHPRDMDDSLIAAHRDLRQLMPYLHLPVQSGSDRILKAMNRRHKADEYVRLIERIREVRPDMALSGDFIVGFPGETDQDFEDTMQLVREVNYAQAYSFKYSPRPGTPGADLDDHVEEAVKDERLQRLQALLSEQQYAFQASMIGREMDVLIEKPGREAGQMVGRSPWLLPVVIDGSSDSVGDIIHVKITSTGTNSLIAQKLT</sequence>
<feature type="domain" description="Radical SAM core" evidence="12">
    <location>
        <begin position="165"/>
        <end position="397"/>
    </location>
</feature>
<dbReference type="InterPro" id="IPR006463">
    <property type="entry name" value="MiaB_methiolase"/>
</dbReference>
<evidence type="ECO:0000256" key="9">
    <source>
        <dbReference type="HAMAP-Rule" id="MF_01864"/>
    </source>
</evidence>
<dbReference type="InterPro" id="IPR006638">
    <property type="entry name" value="Elp3/MiaA/NifB-like_rSAM"/>
</dbReference>
<feature type="binding site" evidence="9">
    <location>
        <position position="186"/>
    </location>
    <ligand>
        <name>[4Fe-4S] cluster</name>
        <dbReference type="ChEBI" id="CHEBI:49883"/>
        <label>2</label>
        <note>4Fe-4S-S-AdoMet</note>
    </ligand>
</feature>
<dbReference type="InterPro" id="IPR002792">
    <property type="entry name" value="TRAM_dom"/>
</dbReference>
<dbReference type="HAMAP" id="MF_01864">
    <property type="entry name" value="tRNA_metthiotr_MiaB"/>
    <property type="match status" value="1"/>
</dbReference>
<evidence type="ECO:0000256" key="8">
    <source>
        <dbReference type="ARBA" id="ARBA00033765"/>
    </source>
</evidence>
<dbReference type="SFLD" id="SFLDG01082">
    <property type="entry name" value="B12-binding_domain_containing"/>
    <property type="match status" value="1"/>
</dbReference>
<dbReference type="PANTHER" id="PTHR43020">
    <property type="entry name" value="CDK5 REGULATORY SUBUNIT-ASSOCIATED PROTEIN 1"/>
    <property type="match status" value="1"/>
</dbReference>
<dbReference type="InterPro" id="IPR007197">
    <property type="entry name" value="rSAM"/>
</dbReference>
<dbReference type="PROSITE" id="PS51449">
    <property type="entry name" value="MTTASE_N"/>
    <property type="match status" value="1"/>
</dbReference>
<comment type="function">
    <text evidence="1 9">Catalyzes the methylthiolation of N6-(dimethylallyl)adenosine (i(6)A), leading to the formation of 2-methylthio-N6-(dimethylallyl)adenosine (ms(2)i(6)A) at position 37 in tRNAs that read codons beginning with uridine.</text>
</comment>
<evidence type="ECO:0000313" key="13">
    <source>
        <dbReference type="EMBL" id="MEJ5020771.1"/>
    </source>
</evidence>
<keyword evidence="9" id="KW-0819">tRNA processing</keyword>
<dbReference type="RefSeq" id="WP_105543065.1">
    <property type="nucleotide sequence ID" value="NZ_JBBGZH010000001.1"/>
</dbReference>
<comment type="subunit">
    <text evidence="9">Monomer.</text>
</comment>
<organism evidence="13 14">
    <name type="scientific">Ochrobactrum vermis</name>
    <dbReference type="NCBI Taxonomy" id="1827297"/>
    <lineage>
        <taxon>Bacteria</taxon>
        <taxon>Pseudomonadati</taxon>
        <taxon>Pseudomonadota</taxon>
        <taxon>Alphaproteobacteria</taxon>
        <taxon>Hyphomicrobiales</taxon>
        <taxon>Brucellaceae</taxon>
        <taxon>Brucella/Ochrobactrum group</taxon>
        <taxon>Ochrobactrum</taxon>
    </lineage>
</organism>
<dbReference type="SUPFAM" id="SSF102114">
    <property type="entry name" value="Radical SAM enzymes"/>
    <property type="match status" value="1"/>
</dbReference>
<evidence type="ECO:0000256" key="6">
    <source>
        <dbReference type="ARBA" id="ARBA00023004"/>
    </source>
</evidence>
<dbReference type="InterPro" id="IPR005839">
    <property type="entry name" value="Methylthiotransferase"/>
</dbReference>
<keyword evidence="4 9" id="KW-0949">S-adenosyl-L-methionine</keyword>
<comment type="cofactor">
    <cofactor evidence="9">
        <name>[4Fe-4S] cluster</name>
        <dbReference type="ChEBI" id="CHEBI:49883"/>
    </cofactor>
    <text evidence="9">Binds 2 [4Fe-4S] clusters. One cluster is coordinated with 3 cysteines and an exchangeable S-adenosyl-L-methionine.</text>
</comment>
<dbReference type="Gene3D" id="3.80.30.20">
    <property type="entry name" value="tm_1862 like domain"/>
    <property type="match status" value="1"/>
</dbReference>
<gene>
    <name evidence="9 13" type="primary">miaB</name>
    <name evidence="13" type="ORF">WH297_13645</name>
</gene>
<dbReference type="Gene3D" id="3.40.50.12160">
    <property type="entry name" value="Methylthiotransferase, N-terminal domain"/>
    <property type="match status" value="1"/>
</dbReference>